<keyword evidence="3" id="KW-1185">Reference proteome</keyword>
<dbReference type="Proteomes" id="UP001172155">
    <property type="component" value="Unassembled WGS sequence"/>
</dbReference>
<evidence type="ECO:0000313" key="2">
    <source>
        <dbReference type="EMBL" id="KAK0751154.1"/>
    </source>
</evidence>
<proteinExistence type="predicted"/>
<name>A0AA40K9L6_9PEZI</name>
<feature type="compositionally biased region" description="Polar residues" evidence="1">
    <location>
        <begin position="31"/>
        <end position="42"/>
    </location>
</feature>
<reference evidence="2" key="1">
    <citation type="submission" date="2023-06" db="EMBL/GenBank/DDBJ databases">
        <title>Genome-scale phylogeny and comparative genomics of the fungal order Sordariales.</title>
        <authorList>
            <consortium name="Lawrence Berkeley National Laboratory"/>
            <person name="Hensen N."/>
            <person name="Bonometti L."/>
            <person name="Westerberg I."/>
            <person name="Brannstrom I.O."/>
            <person name="Guillou S."/>
            <person name="Cros-Aarteil S."/>
            <person name="Calhoun S."/>
            <person name="Haridas S."/>
            <person name="Kuo A."/>
            <person name="Mondo S."/>
            <person name="Pangilinan J."/>
            <person name="Riley R."/>
            <person name="LaButti K."/>
            <person name="Andreopoulos B."/>
            <person name="Lipzen A."/>
            <person name="Chen C."/>
            <person name="Yanf M."/>
            <person name="Daum C."/>
            <person name="Ng V."/>
            <person name="Clum A."/>
            <person name="Steindorff A."/>
            <person name="Ohm R."/>
            <person name="Martin F."/>
            <person name="Silar P."/>
            <person name="Natvig D."/>
            <person name="Lalanne C."/>
            <person name="Gautier V."/>
            <person name="Ament-velasquez S.L."/>
            <person name="Kruys A."/>
            <person name="Hutchinson M.I."/>
            <person name="Powell A.J."/>
            <person name="Barry K."/>
            <person name="Miller A.N."/>
            <person name="Grigoriev I.V."/>
            <person name="Debuchy R."/>
            <person name="Gladieux P."/>
            <person name="Thoren M.H."/>
            <person name="Johannesson H."/>
        </authorList>
    </citation>
    <scope>NUCLEOTIDE SEQUENCE</scope>
    <source>
        <strain evidence="2">SMH3187-1</strain>
    </source>
</reference>
<organism evidence="2 3">
    <name type="scientific">Schizothecium vesticola</name>
    <dbReference type="NCBI Taxonomy" id="314040"/>
    <lineage>
        <taxon>Eukaryota</taxon>
        <taxon>Fungi</taxon>
        <taxon>Dikarya</taxon>
        <taxon>Ascomycota</taxon>
        <taxon>Pezizomycotina</taxon>
        <taxon>Sordariomycetes</taxon>
        <taxon>Sordariomycetidae</taxon>
        <taxon>Sordariales</taxon>
        <taxon>Schizotheciaceae</taxon>
        <taxon>Schizothecium</taxon>
    </lineage>
</organism>
<sequence length="209" mass="21880">MVGSTNPKTDRLSIPDRSRPDAGNQEDALSVQVNVDGTSNRGLSVPPAKSPLPASPSTKAAEPPSRIQTTNNSQNSTFSSQQPSAEHFLRDLITPTESASDALSDALRRLKRPHEGEDEDEPLAKRDRLGDGLKDELEELHAMAVAAAGISIATSSSGLGMGDHAASRPAKENPALDIANPSSRSENGAAPVPSSNVNCSKTPRVDGRS</sequence>
<feature type="compositionally biased region" description="Basic and acidic residues" evidence="1">
    <location>
        <begin position="8"/>
        <end position="20"/>
    </location>
</feature>
<gene>
    <name evidence="2" type="ORF">B0T18DRAFT_387317</name>
</gene>
<dbReference type="AlphaFoldDB" id="A0AA40K9L6"/>
<evidence type="ECO:0000313" key="3">
    <source>
        <dbReference type="Proteomes" id="UP001172155"/>
    </source>
</evidence>
<feature type="region of interest" description="Disordered" evidence="1">
    <location>
        <begin position="155"/>
        <end position="209"/>
    </location>
</feature>
<comment type="caution">
    <text evidence="2">The sequence shown here is derived from an EMBL/GenBank/DDBJ whole genome shotgun (WGS) entry which is preliminary data.</text>
</comment>
<evidence type="ECO:0000256" key="1">
    <source>
        <dbReference type="SAM" id="MobiDB-lite"/>
    </source>
</evidence>
<feature type="compositionally biased region" description="Low complexity" evidence="1">
    <location>
        <begin position="68"/>
        <end position="82"/>
    </location>
</feature>
<accession>A0AA40K9L6</accession>
<dbReference type="EMBL" id="JAUKUD010000002">
    <property type="protein sequence ID" value="KAK0751154.1"/>
    <property type="molecule type" value="Genomic_DNA"/>
</dbReference>
<feature type="region of interest" description="Disordered" evidence="1">
    <location>
        <begin position="1"/>
        <end position="130"/>
    </location>
</feature>
<protein>
    <submittedName>
        <fullName evidence="2">Uncharacterized protein</fullName>
    </submittedName>
</protein>